<protein>
    <submittedName>
        <fullName evidence="1">Uncharacterized protein</fullName>
    </submittedName>
</protein>
<dbReference type="Proteomes" id="UP001215280">
    <property type="component" value="Unassembled WGS sequence"/>
</dbReference>
<name>A0AAD7HHB4_9AGAR</name>
<dbReference type="EMBL" id="JARJLG010000275">
    <property type="protein sequence ID" value="KAJ7720746.1"/>
    <property type="molecule type" value="Genomic_DNA"/>
</dbReference>
<dbReference type="Gene3D" id="1.25.40.10">
    <property type="entry name" value="Tetratricopeptide repeat domain"/>
    <property type="match status" value="1"/>
</dbReference>
<keyword evidence="2" id="KW-1185">Reference proteome</keyword>
<comment type="caution">
    <text evidence="1">The sequence shown here is derived from an EMBL/GenBank/DDBJ whole genome shotgun (WGS) entry which is preliminary data.</text>
</comment>
<gene>
    <name evidence="1" type="ORF">DFH07DRAFT_784288</name>
</gene>
<reference evidence="1" key="1">
    <citation type="submission" date="2023-03" db="EMBL/GenBank/DDBJ databases">
        <title>Massive genome expansion in bonnet fungi (Mycena s.s.) driven by repeated elements and novel gene families across ecological guilds.</title>
        <authorList>
            <consortium name="Lawrence Berkeley National Laboratory"/>
            <person name="Harder C.B."/>
            <person name="Miyauchi S."/>
            <person name="Viragh M."/>
            <person name="Kuo A."/>
            <person name="Thoen E."/>
            <person name="Andreopoulos B."/>
            <person name="Lu D."/>
            <person name="Skrede I."/>
            <person name="Drula E."/>
            <person name="Henrissat B."/>
            <person name="Morin E."/>
            <person name="Kohler A."/>
            <person name="Barry K."/>
            <person name="LaButti K."/>
            <person name="Morin E."/>
            <person name="Salamov A."/>
            <person name="Lipzen A."/>
            <person name="Mereny Z."/>
            <person name="Hegedus B."/>
            <person name="Baldrian P."/>
            <person name="Stursova M."/>
            <person name="Weitz H."/>
            <person name="Taylor A."/>
            <person name="Grigoriev I.V."/>
            <person name="Nagy L.G."/>
            <person name="Martin F."/>
            <person name="Kauserud H."/>
        </authorList>
    </citation>
    <scope>NUCLEOTIDE SEQUENCE</scope>
    <source>
        <strain evidence="1">CBHHK188m</strain>
    </source>
</reference>
<sequence>MSESACGSPGEEIHPDWLVGGCQGCWCTTVLKMHTMDVDDTPADIIDLATFLLSNFDQFVDLPNLQAAILLYQQTGEGQRIKSLSVLWELYTEQPKYVSCLCAALLAGQETPRMTQAFVLFSKARESDTEAMTLARAGNNVLALFQQTQQDSNLHMAISILEAAANKLSWGHYKQGDLMIKGGARLLISTVPSKPLDTLELFKEPNEGQCLNNLACVLHDRFKQGGKMEDLEHAIALQREGVDLFSPPEPDQLSCLANWLHEQFEIMGEGDLNTIIKLHQEALDLLTSADPHHVSSLIGLSDALQKRFQASSDLADLDDCIRLNRKALGICSDTHPNRGPCLNNLANSLVERFQTLRECADLEDAIKHHREALVLFPALHPKHGMSLMNLVKALDQCFETNGELADLNSCIDLSYEAMCLPHLEPDSLLNSLAALLQKRFRYKP</sequence>
<accession>A0AAD7HHB4</accession>
<organism evidence="1 2">
    <name type="scientific">Mycena maculata</name>
    <dbReference type="NCBI Taxonomy" id="230809"/>
    <lineage>
        <taxon>Eukaryota</taxon>
        <taxon>Fungi</taxon>
        <taxon>Dikarya</taxon>
        <taxon>Basidiomycota</taxon>
        <taxon>Agaricomycotina</taxon>
        <taxon>Agaricomycetes</taxon>
        <taxon>Agaricomycetidae</taxon>
        <taxon>Agaricales</taxon>
        <taxon>Marasmiineae</taxon>
        <taxon>Mycenaceae</taxon>
        <taxon>Mycena</taxon>
    </lineage>
</organism>
<dbReference type="InterPro" id="IPR011990">
    <property type="entry name" value="TPR-like_helical_dom_sf"/>
</dbReference>
<evidence type="ECO:0000313" key="1">
    <source>
        <dbReference type="EMBL" id="KAJ7720746.1"/>
    </source>
</evidence>
<evidence type="ECO:0000313" key="2">
    <source>
        <dbReference type="Proteomes" id="UP001215280"/>
    </source>
</evidence>
<proteinExistence type="predicted"/>
<dbReference type="SUPFAM" id="SSF48452">
    <property type="entry name" value="TPR-like"/>
    <property type="match status" value="1"/>
</dbReference>
<dbReference type="AlphaFoldDB" id="A0AAD7HHB4"/>
<dbReference type="Pfam" id="PF13374">
    <property type="entry name" value="TPR_10"/>
    <property type="match status" value="2"/>
</dbReference>